<name>A0A2K5KDC8_COLAP</name>
<evidence type="ECO:0000313" key="2">
    <source>
        <dbReference type="Proteomes" id="UP000233080"/>
    </source>
</evidence>
<dbReference type="Ensembl" id="ENSCANT00000062363.1">
    <property type="protein sequence ID" value="ENSCANP00000039105.1"/>
    <property type="gene ID" value="ENSCANG00000043229.1"/>
</dbReference>
<reference evidence="1" key="1">
    <citation type="submission" date="2025-08" db="UniProtKB">
        <authorList>
            <consortium name="Ensembl"/>
        </authorList>
    </citation>
    <scope>IDENTIFICATION</scope>
</reference>
<proteinExistence type="predicted"/>
<dbReference type="Gene3D" id="1.10.132.130">
    <property type="match status" value="1"/>
</dbReference>
<organism evidence="1 2">
    <name type="scientific">Colobus angolensis palliatus</name>
    <name type="common">Peters' Angolan colobus</name>
    <dbReference type="NCBI Taxonomy" id="336983"/>
    <lineage>
        <taxon>Eukaryota</taxon>
        <taxon>Metazoa</taxon>
        <taxon>Chordata</taxon>
        <taxon>Craniata</taxon>
        <taxon>Vertebrata</taxon>
        <taxon>Euteleostomi</taxon>
        <taxon>Mammalia</taxon>
        <taxon>Eutheria</taxon>
        <taxon>Euarchontoglires</taxon>
        <taxon>Primates</taxon>
        <taxon>Haplorrhini</taxon>
        <taxon>Catarrhini</taxon>
        <taxon>Cercopithecidae</taxon>
        <taxon>Colobinae</taxon>
        <taxon>Colobus</taxon>
    </lineage>
</organism>
<accession>A0A2K5KDC8</accession>
<keyword evidence="2" id="KW-1185">Reference proteome</keyword>
<dbReference type="CDD" id="cd21115">
    <property type="entry name" value="legumain_C"/>
    <property type="match status" value="1"/>
</dbReference>
<dbReference type="OMA" id="FRTHCFK"/>
<dbReference type="STRING" id="336983.ENSCANP00000039105"/>
<evidence type="ECO:0000313" key="1">
    <source>
        <dbReference type="Ensembl" id="ENSCANP00000039105.1"/>
    </source>
</evidence>
<dbReference type="Proteomes" id="UP000233080">
    <property type="component" value="Unassembled WGS sequence"/>
</dbReference>
<dbReference type="InterPro" id="IPR046427">
    <property type="entry name" value="Legumain_prodom_sf"/>
</dbReference>
<sequence length="106" mass="12516">MNTSDLEESRQLTEEIQRHLDARHLIEKSVRKIASLLLWERVPLMEHSCHSEALLSFDFQNHCFNWHSPTCECALRHLYVLANLCEKPYPLHRIKLSMDHVCLGHD</sequence>
<dbReference type="InterPro" id="IPR048501">
    <property type="entry name" value="Legum_prodom"/>
</dbReference>
<dbReference type="AlphaFoldDB" id="A0A2K5KDC8"/>
<reference evidence="1" key="2">
    <citation type="submission" date="2025-09" db="UniProtKB">
        <authorList>
            <consortium name="Ensembl"/>
        </authorList>
    </citation>
    <scope>IDENTIFICATION</scope>
</reference>
<protein>
    <submittedName>
        <fullName evidence="1">Uncharacterized protein</fullName>
    </submittedName>
</protein>